<dbReference type="Proteomes" id="UP000676478">
    <property type="component" value="Unassembled WGS sequence"/>
</dbReference>
<accession>A0AA41JTW5</accession>
<evidence type="ECO:0000313" key="3">
    <source>
        <dbReference type="Proteomes" id="UP000676478"/>
    </source>
</evidence>
<dbReference type="AlphaFoldDB" id="A0AA41JTW5"/>
<proteinExistence type="predicted"/>
<gene>
    <name evidence="2" type="ORF">JK167_11490</name>
</gene>
<protein>
    <recommendedName>
        <fullName evidence="4">Surface layer protein A domain-containing protein</fullName>
    </recommendedName>
</protein>
<evidence type="ECO:0008006" key="4">
    <source>
        <dbReference type="Google" id="ProtNLM"/>
    </source>
</evidence>
<comment type="caution">
    <text evidence="2">The sequence shown here is derived from an EMBL/GenBank/DDBJ whole genome shotgun (WGS) entry which is preliminary data.</text>
</comment>
<sequence>MTTPKILKIMLLTAVSLVGISVGEVSSSAASWHKGTPKELHGKYQAKRISGAEGFGCTYIITNKSLVMSQSNWPLYKNVKMKYKKLKAHTYLLVGKTVHNSYILAGNYKSVYYLKGKELLHTDYPTYKKNKKNAFKYSEKNPAKRTKHFKDGGPIVHM</sequence>
<dbReference type="RefSeq" id="WP_211756728.1">
    <property type="nucleotide sequence ID" value="NZ_JAERKF010000016.1"/>
</dbReference>
<evidence type="ECO:0000256" key="1">
    <source>
        <dbReference type="SAM" id="SignalP"/>
    </source>
</evidence>
<keyword evidence="1" id="KW-0732">Signal</keyword>
<name>A0AA41JTW5_LEVBR</name>
<feature type="signal peptide" evidence="1">
    <location>
        <begin position="1"/>
        <end position="23"/>
    </location>
</feature>
<dbReference type="EMBL" id="JAERKF010000016">
    <property type="protein sequence ID" value="MBS1011450.1"/>
    <property type="molecule type" value="Genomic_DNA"/>
</dbReference>
<feature type="chain" id="PRO_5041287042" description="Surface layer protein A domain-containing protein" evidence="1">
    <location>
        <begin position="24"/>
        <end position="158"/>
    </location>
</feature>
<reference evidence="2" key="2">
    <citation type="submission" date="2022-09" db="EMBL/GenBank/DDBJ databases">
        <title>Genome-inferred correspondence between phylogeny and metabolic traits in the wild Drosophila gut microbiome.</title>
        <authorList>
            <person name="Bueno E."/>
            <person name="Blow F."/>
            <person name="Douglas A.E."/>
        </authorList>
    </citation>
    <scope>NUCLEOTIDE SEQUENCE</scope>
    <source>
        <strain evidence="2">Dm-2019-70</strain>
    </source>
</reference>
<organism evidence="2 3">
    <name type="scientific">Levilactobacillus brevis</name>
    <name type="common">Lactobacillus brevis</name>
    <dbReference type="NCBI Taxonomy" id="1580"/>
    <lineage>
        <taxon>Bacteria</taxon>
        <taxon>Bacillati</taxon>
        <taxon>Bacillota</taxon>
        <taxon>Bacilli</taxon>
        <taxon>Lactobacillales</taxon>
        <taxon>Lactobacillaceae</taxon>
        <taxon>Levilactobacillus</taxon>
    </lineage>
</organism>
<reference evidence="2" key="1">
    <citation type="submission" date="2020-12" db="EMBL/GenBank/DDBJ databases">
        <authorList>
            <person name="Mcmullen J.G."/>
        </authorList>
    </citation>
    <scope>NUCLEOTIDE SEQUENCE</scope>
    <source>
        <strain evidence="2">Dm-2019-70</strain>
    </source>
</reference>
<evidence type="ECO:0000313" key="2">
    <source>
        <dbReference type="EMBL" id="MBS1011450.1"/>
    </source>
</evidence>